<dbReference type="GO" id="GO:0040029">
    <property type="term" value="P:epigenetic regulation of gene expression"/>
    <property type="evidence" value="ECO:0007669"/>
    <property type="project" value="TreeGrafter"/>
</dbReference>
<evidence type="ECO:0000313" key="4">
    <source>
        <dbReference type="Proteomes" id="UP000193083"/>
    </source>
</evidence>
<gene>
    <name evidence="3" type="ORF">SAMN02982922_1841</name>
</gene>
<dbReference type="GO" id="GO:0004407">
    <property type="term" value="F:histone deacetylase activity"/>
    <property type="evidence" value="ECO:0007669"/>
    <property type="project" value="TreeGrafter"/>
</dbReference>
<evidence type="ECO:0000313" key="3">
    <source>
        <dbReference type="EMBL" id="SMH36913.1"/>
    </source>
</evidence>
<dbReference type="RefSeq" id="WP_085463890.1">
    <property type="nucleotide sequence ID" value="NZ_FXBL01000004.1"/>
</dbReference>
<dbReference type="Pfam" id="PF00850">
    <property type="entry name" value="Hist_deacetyl"/>
    <property type="match status" value="1"/>
</dbReference>
<name>A0A1X7NIH0_9HYPH</name>
<dbReference type="InterPro" id="IPR023801">
    <property type="entry name" value="His_deacetylse_dom"/>
</dbReference>
<dbReference type="PANTHER" id="PTHR10625">
    <property type="entry name" value="HISTONE DEACETYLASE HDAC1-RELATED"/>
    <property type="match status" value="1"/>
</dbReference>
<feature type="domain" description="Histone deacetylase" evidence="2">
    <location>
        <begin position="34"/>
        <end position="322"/>
    </location>
</feature>
<reference evidence="3 4" key="1">
    <citation type="submission" date="2017-04" db="EMBL/GenBank/DDBJ databases">
        <authorList>
            <person name="Afonso C.L."/>
            <person name="Miller P.J."/>
            <person name="Scott M.A."/>
            <person name="Spackman E."/>
            <person name="Goraichik I."/>
            <person name="Dimitrov K.M."/>
            <person name="Suarez D.L."/>
            <person name="Swayne D.E."/>
        </authorList>
    </citation>
    <scope>NUCLEOTIDE SEQUENCE [LARGE SCALE GENOMIC DNA]</scope>
    <source>
        <strain evidence="3 4">B5P</strain>
    </source>
</reference>
<dbReference type="GO" id="GO:0005737">
    <property type="term" value="C:cytoplasm"/>
    <property type="evidence" value="ECO:0007669"/>
    <property type="project" value="TreeGrafter"/>
</dbReference>
<dbReference type="EMBL" id="FXBL01000004">
    <property type="protein sequence ID" value="SMH36913.1"/>
    <property type="molecule type" value="Genomic_DNA"/>
</dbReference>
<protein>
    <submittedName>
        <fullName evidence="3">Acetoin utilization deacetylase AcuC</fullName>
    </submittedName>
</protein>
<keyword evidence="4" id="KW-1185">Reference proteome</keyword>
<dbReference type="CDD" id="cd09996">
    <property type="entry name" value="HDAC_classII_1"/>
    <property type="match status" value="1"/>
</dbReference>
<organism evidence="3 4">
    <name type="scientific">Mesorhizobium australicum</name>
    <dbReference type="NCBI Taxonomy" id="536018"/>
    <lineage>
        <taxon>Bacteria</taxon>
        <taxon>Pseudomonadati</taxon>
        <taxon>Pseudomonadota</taxon>
        <taxon>Alphaproteobacteria</taxon>
        <taxon>Hyphomicrobiales</taxon>
        <taxon>Phyllobacteriaceae</taxon>
        <taxon>Mesorhizobium</taxon>
    </lineage>
</organism>
<proteinExistence type="inferred from homology"/>
<dbReference type="OrthoDB" id="9808367at2"/>
<dbReference type="Proteomes" id="UP000193083">
    <property type="component" value="Unassembled WGS sequence"/>
</dbReference>
<evidence type="ECO:0000259" key="2">
    <source>
        <dbReference type="Pfam" id="PF00850"/>
    </source>
</evidence>
<comment type="similarity">
    <text evidence="1">Belongs to the histone deacetylase family.</text>
</comment>
<dbReference type="InterPro" id="IPR023696">
    <property type="entry name" value="Ureohydrolase_dom_sf"/>
</dbReference>
<dbReference type="Gene3D" id="3.40.800.20">
    <property type="entry name" value="Histone deacetylase domain"/>
    <property type="match status" value="1"/>
</dbReference>
<dbReference type="InterPro" id="IPR037138">
    <property type="entry name" value="His_deacetylse_dom_sf"/>
</dbReference>
<dbReference type="InterPro" id="IPR000286">
    <property type="entry name" value="HDACs"/>
</dbReference>
<dbReference type="PANTHER" id="PTHR10625:SF31">
    <property type="entry name" value="HISTONE DEACETYLASE DOMAIN-CONTAINING PROTEIN"/>
    <property type="match status" value="1"/>
</dbReference>
<dbReference type="SUPFAM" id="SSF52768">
    <property type="entry name" value="Arginase/deacetylase"/>
    <property type="match status" value="1"/>
</dbReference>
<dbReference type="AlphaFoldDB" id="A0A1X7NIH0"/>
<accession>A0A1X7NIH0</accession>
<evidence type="ECO:0000256" key="1">
    <source>
        <dbReference type="ARBA" id="ARBA00005947"/>
    </source>
</evidence>
<sequence>MNTGWNFHELYLWHDTGNAAAWFPPGLSIEPGEHAENAATKRRFKNLMDVSGLTDRLARIDAIPVVEDDLALFHAPDYIARIKAQSAAGGGDASFLSPFGRGSFEIACLSAGGTFAVMDAVLSGGVRNAYALVRPPGHHAERDRGLGYCRFGNIPVAILKARRKHGFSRIAVVDWDVHHGNGTQSAFYEDAGVLTISIHQDRLFPNNSGLREERGRDAGEGFNLNIPLPPGSGHEAYLAVFERVVLPALRRYQPEAIVVASGFDASAIDPFGRMMLHSESYRLFTRLLMQAADALCGGRLVMSHEGGYSASYVPYCGLSVMEELSGIRTDIADPFLPTLSNYIGKELLPHQAAEIDKAAELVALIPR</sequence>
<dbReference type="PRINTS" id="PR01270">
    <property type="entry name" value="HDASUPER"/>
</dbReference>